<keyword evidence="1" id="KW-0472">Membrane</keyword>
<feature type="transmembrane region" description="Helical" evidence="1">
    <location>
        <begin position="9"/>
        <end position="29"/>
    </location>
</feature>
<comment type="caution">
    <text evidence="2">The sequence shown here is derived from an EMBL/GenBank/DDBJ whole genome shotgun (WGS) entry which is preliminary data.</text>
</comment>
<dbReference type="STRING" id="1798689.A3I29_00625"/>
<sequence length="204" mass="23329">MENKRNIKFVLLFIWGGTLFVLPFFTFGYDDKTTHPALTQEIVKFFNASFPEKQILSADAEKIIQGSIDEDAETRWLYHFYDPVYNRGLVLEDDAFPKDPNLALVASGARSEWESSKVWGTNSELQSGLMENLSAGIFTEYFSGDEDYSWDRAIYEYAWEDKNRGLSSLGHVLHLIEDASVPDHTRIATQKAFGSHLRSYLPLI</sequence>
<dbReference type="EMBL" id="MFQK01000018">
    <property type="protein sequence ID" value="OGH80891.1"/>
    <property type="molecule type" value="Genomic_DNA"/>
</dbReference>
<dbReference type="AlphaFoldDB" id="A0A1F6NAL1"/>
<reference evidence="2 3" key="1">
    <citation type="journal article" date="2016" name="Nat. Commun.">
        <title>Thousands of microbial genomes shed light on interconnected biogeochemical processes in an aquifer system.</title>
        <authorList>
            <person name="Anantharaman K."/>
            <person name="Brown C.T."/>
            <person name="Hug L.A."/>
            <person name="Sharon I."/>
            <person name="Castelle C.J."/>
            <person name="Probst A.J."/>
            <person name="Thomas B.C."/>
            <person name="Singh A."/>
            <person name="Wilkins M.J."/>
            <person name="Karaoz U."/>
            <person name="Brodie E.L."/>
            <person name="Williams K.H."/>
            <person name="Hubbard S.S."/>
            <person name="Banfield J.F."/>
        </authorList>
    </citation>
    <scope>NUCLEOTIDE SEQUENCE [LARGE SCALE GENOMIC DNA]</scope>
</reference>
<keyword evidence="1" id="KW-0812">Transmembrane</keyword>
<gene>
    <name evidence="2" type="ORF">A3I29_00625</name>
</gene>
<dbReference type="InterPro" id="IPR008947">
    <property type="entry name" value="PLipase_C/P1_nuclease_dom_sf"/>
</dbReference>
<protein>
    <submittedName>
        <fullName evidence="2">Uncharacterized protein</fullName>
    </submittedName>
</protein>
<proteinExistence type="predicted"/>
<dbReference type="GO" id="GO:0016788">
    <property type="term" value="F:hydrolase activity, acting on ester bonds"/>
    <property type="evidence" value="ECO:0007669"/>
    <property type="project" value="InterPro"/>
</dbReference>
<organism evidence="2 3">
    <name type="scientific">Candidatus Magasanikbacteria bacterium RIFCSPLOWO2_02_FULL_44_11</name>
    <dbReference type="NCBI Taxonomy" id="1798689"/>
    <lineage>
        <taxon>Bacteria</taxon>
        <taxon>Candidatus Magasanikiibacteriota</taxon>
    </lineage>
</organism>
<evidence type="ECO:0000313" key="3">
    <source>
        <dbReference type="Proteomes" id="UP000178726"/>
    </source>
</evidence>
<keyword evidence="1" id="KW-1133">Transmembrane helix</keyword>
<name>A0A1F6NAL1_9BACT</name>
<dbReference type="Gene3D" id="1.10.575.10">
    <property type="entry name" value="P1 Nuclease"/>
    <property type="match status" value="1"/>
</dbReference>
<dbReference type="SUPFAM" id="SSF48537">
    <property type="entry name" value="Phospholipase C/P1 nuclease"/>
    <property type="match status" value="1"/>
</dbReference>
<evidence type="ECO:0000256" key="1">
    <source>
        <dbReference type="SAM" id="Phobius"/>
    </source>
</evidence>
<dbReference type="Proteomes" id="UP000178726">
    <property type="component" value="Unassembled WGS sequence"/>
</dbReference>
<accession>A0A1F6NAL1</accession>
<evidence type="ECO:0000313" key="2">
    <source>
        <dbReference type="EMBL" id="OGH80891.1"/>
    </source>
</evidence>